<feature type="compositionally biased region" description="Basic and acidic residues" evidence="1">
    <location>
        <begin position="1"/>
        <end position="25"/>
    </location>
</feature>
<accession>A0ABR1ITG0</accession>
<dbReference type="Proteomes" id="UP001498398">
    <property type="component" value="Unassembled WGS sequence"/>
</dbReference>
<comment type="caution">
    <text evidence="2">The sequence shown here is derived from an EMBL/GenBank/DDBJ whole genome shotgun (WGS) entry which is preliminary data.</text>
</comment>
<keyword evidence="3" id="KW-1185">Reference proteome</keyword>
<dbReference type="EC" id="3.1.4.4" evidence="2"/>
<dbReference type="GO" id="GO:0004630">
    <property type="term" value="F:phospholipase D activity"/>
    <property type="evidence" value="ECO:0007669"/>
    <property type="project" value="UniProtKB-EC"/>
</dbReference>
<proteinExistence type="predicted"/>
<dbReference type="EMBL" id="JBANRG010000067">
    <property type="protein sequence ID" value="KAK7440590.1"/>
    <property type="molecule type" value="Genomic_DNA"/>
</dbReference>
<gene>
    <name evidence="2" type="primary">SPO14_2</name>
    <name evidence="2" type="ORF">VKT23_016938</name>
</gene>
<organism evidence="2 3">
    <name type="scientific">Marasmiellus scandens</name>
    <dbReference type="NCBI Taxonomy" id="2682957"/>
    <lineage>
        <taxon>Eukaryota</taxon>
        <taxon>Fungi</taxon>
        <taxon>Dikarya</taxon>
        <taxon>Basidiomycota</taxon>
        <taxon>Agaricomycotina</taxon>
        <taxon>Agaricomycetes</taxon>
        <taxon>Agaricomycetidae</taxon>
        <taxon>Agaricales</taxon>
        <taxon>Marasmiineae</taxon>
        <taxon>Omphalotaceae</taxon>
        <taxon>Marasmiellus</taxon>
    </lineage>
</organism>
<evidence type="ECO:0000313" key="3">
    <source>
        <dbReference type="Proteomes" id="UP001498398"/>
    </source>
</evidence>
<sequence length="109" mass="11969">MKWFHESPREEKEGFEFGGKNKEDGGVDIEEDKIKGPSLRRTRSDPHHSSLDRISRAKWGCLRSPLPQMAQQGQNSSASPHGASAVTSYTVNITDGLVTGLYLDAATLV</sequence>
<protein>
    <submittedName>
        <fullName evidence="2">Phospholipase D1</fullName>
        <ecNumber evidence="2">3.1.4.4</ecNumber>
    </submittedName>
</protein>
<name>A0ABR1ITG0_9AGAR</name>
<keyword evidence="2" id="KW-0378">Hydrolase</keyword>
<evidence type="ECO:0000313" key="2">
    <source>
        <dbReference type="EMBL" id="KAK7440590.1"/>
    </source>
</evidence>
<feature type="compositionally biased region" description="Basic and acidic residues" evidence="1">
    <location>
        <begin position="42"/>
        <end position="51"/>
    </location>
</feature>
<reference evidence="2 3" key="1">
    <citation type="submission" date="2024-01" db="EMBL/GenBank/DDBJ databases">
        <title>A draft genome for the cacao thread blight pathogen Marasmiellus scandens.</title>
        <authorList>
            <person name="Baruah I.K."/>
            <person name="Leung J."/>
            <person name="Bukari Y."/>
            <person name="Amoako-Attah I."/>
            <person name="Meinhardt L.W."/>
            <person name="Bailey B.A."/>
            <person name="Cohen S.P."/>
        </authorList>
    </citation>
    <scope>NUCLEOTIDE SEQUENCE [LARGE SCALE GENOMIC DNA]</scope>
    <source>
        <strain evidence="2 3">GH-19</strain>
    </source>
</reference>
<evidence type="ECO:0000256" key="1">
    <source>
        <dbReference type="SAM" id="MobiDB-lite"/>
    </source>
</evidence>
<feature type="region of interest" description="Disordered" evidence="1">
    <location>
        <begin position="1"/>
        <end position="51"/>
    </location>
</feature>